<gene>
    <name evidence="1" type="ORF">GCM10023184_32760</name>
</gene>
<evidence type="ECO:0008006" key="3">
    <source>
        <dbReference type="Google" id="ProtNLM"/>
    </source>
</evidence>
<organism evidence="1 2">
    <name type="scientific">Flaviaesturariibacter amylovorans</name>
    <dbReference type="NCBI Taxonomy" id="1084520"/>
    <lineage>
        <taxon>Bacteria</taxon>
        <taxon>Pseudomonadati</taxon>
        <taxon>Bacteroidota</taxon>
        <taxon>Chitinophagia</taxon>
        <taxon>Chitinophagales</taxon>
        <taxon>Chitinophagaceae</taxon>
        <taxon>Flaviaestuariibacter</taxon>
    </lineage>
</organism>
<reference evidence="2" key="1">
    <citation type="journal article" date="2019" name="Int. J. Syst. Evol. Microbiol.">
        <title>The Global Catalogue of Microorganisms (GCM) 10K type strain sequencing project: providing services to taxonomists for standard genome sequencing and annotation.</title>
        <authorList>
            <consortium name="The Broad Institute Genomics Platform"/>
            <consortium name="The Broad Institute Genome Sequencing Center for Infectious Disease"/>
            <person name="Wu L."/>
            <person name="Ma J."/>
        </authorList>
    </citation>
    <scope>NUCLEOTIDE SEQUENCE [LARGE SCALE GENOMIC DNA]</scope>
    <source>
        <strain evidence="2">JCM 17919</strain>
    </source>
</reference>
<proteinExistence type="predicted"/>
<dbReference type="Proteomes" id="UP001501725">
    <property type="component" value="Unassembled WGS sequence"/>
</dbReference>
<accession>A0ABP8HBM7</accession>
<evidence type="ECO:0000313" key="2">
    <source>
        <dbReference type="Proteomes" id="UP001501725"/>
    </source>
</evidence>
<dbReference type="EMBL" id="BAABGY010000009">
    <property type="protein sequence ID" value="GAA4337108.1"/>
    <property type="molecule type" value="Genomic_DNA"/>
</dbReference>
<protein>
    <recommendedName>
        <fullName evidence="3">Lipocalin-like domain-containing protein</fullName>
    </recommendedName>
</protein>
<keyword evidence="2" id="KW-1185">Reference proteome</keyword>
<comment type="caution">
    <text evidence="1">The sequence shown here is derived from an EMBL/GenBank/DDBJ whole genome shotgun (WGS) entry which is preliminary data.</text>
</comment>
<name>A0ABP8HBM7_9BACT</name>
<dbReference type="PROSITE" id="PS51257">
    <property type="entry name" value="PROKAR_LIPOPROTEIN"/>
    <property type="match status" value="1"/>
</dbReference>
<sequence length="137" mass="15288">MNRHLFLLLIAASFLGGCKKFIEKKQEEAALEIVTNGRWKVSTFTVDGADSISHFTNYSFQFRENGTVEAYNGTLLEETGTWVVNVSARSIFSSFTRPIPALRLLTGTWIITTSTTTTVDATLNANGQERKLHLDKI</sequence>
<dbReference type="RefSeq" id="WP_345256849.1">
    <property type="nucleotide sequence ID" value="NZ_BAABGY010000009.1"/>
</dbReference>
<evidence type="ECO:0000313" key="1">
    <source>
        <dbReference type="EMBL" id="GAA4337108.1"/>
    </source>
</evidence>